<dbReference type="Gene3D" id="1.10.8.60">
    <property type="match status" value="2"/>
</dbReference>
<dbReference type="FunFam" id="3.40.50.300:FF:000109">
    <property type="entry name" value="Peroxisomal biogenesis factor 6"/>
    <property type="match status" value="1"/>
</dbReference>
<protein>
    <recommendedName>
        <fullName evidence="8">Peroxisomal ATPase PEX6</fullName>
    </recommendedName>
    <alternativeName>
        <fullName evidence="9">Peroxin-6</fullName>
    </alternativeName>
</protein>
<dbReference type="SUPFAM" id="SSF52540">
    <property type="entry name" value="P-loop containing nucleoside triphosphate hydrolases"/>
    <property type="match status" value="2"/>
</dbReference>
<keyword evidence="6 11" id="KW-0067">ATP-binding</keyword>
<dbReference type="PANTHER" id="PTHR23077:SF9">
    <property type="entry name" value="PEROXISOMAL ATPASE PEX6"/>
    <property type="match status" value="1"/>
</dbReference>
<evidence type="ECO:0000256" key="1">
    <source>
        <dbReference type="ARBA" id="ARBA00004370"/>
    </source>
</evidence>
<dbReference type="InterPro" id="IPR047533">
    <property type="entry name" value="RecA-like_PEX6_r2"/>
</dbReference>
<keyword evidence="14" id="KW-1185">Reference proteome</keyword>
<dbReference type="Pfam" id="PF00004">
    <property type="entry name" value="AAA"/>
    <property type="match status" value="2"/>
</dbReference>
<dbReference type="InterPro" id="IPR003959">
    <property type="entry name" value="ATPase_AAA_core"/>
</dbReference>
<dbReference type="InterPro" id="IPR027417">
    <property type="entry name" value="P-loop_NTPase"/>
</dbReference>
<dbReference type="GO" id="GO:0005829">
    <property type="term" value="C:cytosol"/>
    <property type="evidence" value="ECO:0007669"/>
    <property type="project" value="TreeGrafter"/>
</dbReference>
<reference evidence="13" key="2">
    <citation type="submission" date="2025-08" db="UniProtKB">
        <authorList>
            <consortium name="Ensembl"/>
        </authorList>
    </citation>
    <scope>IDENTIFICATION</scope>
</reference>
<evidence type="ECO:0000256" key="9">
    <source>
        <dbReference type="ARBA" id="ARBA00034920"/>
    </source>
</evidence>
<dbReference type="eggNOG" id="KOG0736">
    <property type="taxonomic scope" value="Eukaryota"/>
</dbReference>
<dbReference type="HOGENOM" id="CLU_000688_8_3_1"/>
<dbReference type="InParanoid" id="H2ZMZ1"/>
<accession>H2ZMZ1</accession>
<evidence type="ECO:0000256" key="7">
    <source>
        <dbReference type="ARBA" id="ARBA00023136"/>
    </source>
</evidence>
<dbReference type="Ensembl" id="ENSCSAVT00000019164.1">
    <property type="protein sequence ID" value="ENSCSAVP00000018957.1"/>
    <property type="gene ID" value="ENSCSAVG00000011133.1"/>
</dbReference>
<dbReference type="GO" id="GO:0005778">
    <property type="term" value="C:peroxisomal membrane"/>
    <property type="evidence" value="ECO:0007669"/>
    <property type="project" value="TreeGrafter"/>
</dbReference>
<comment type="catalytic activity">
    <reaction evidence="10">
        <text>ATP + H2O = ADP + phosphate + H(+)</text>
        <dbReference type="Rhea" id="RHEA:13065"/>
        <dbReference type="ChEBI" id="CHEBI:15377"/>
        <dbReference type="ChEBI" id="CHEBI:15378"/>
        <dbReference type="ChEBI" id="CHEBI:30616"/>
        <dbReference type="ChEBI" id="CHEBI:43474"/>
        <dbReference type="ChEBI" id="CHEBI:456216"/>
    </reaction>
    <physiologicalReaction direction="left-to-right" evidence="10">
        <dbReference type="Rhea" id="RHEA:13066"/>
    </physiologicalReaction>
</comment>
<dbReference type="PROSITE" id="PS00674">
    <property type="entry name" value="AAA"/>
    <property type="match status" value="1"/>
</dbReference>
<organism evidence="13 14">
    <name type="scientific">Ciona savignyi</name>
    <name type="common">Pacific transparent sea squirt</name>
    <dbReference type="NCBI Taxonomy" id="51511"/>
    <lineage>
        <taxon>Eukaryota</taxon>
        <taxon>Metazoa</taxon>
        <taxon>Chordata</taxon>
        <taxon>Tunicata</taxon>
        <taxon>Ascidiacea</taxon>
        <taxon>Phlebobranchia</taxon>
        <taxon>Cionidae</taxon>
        <taxon>Ciona</taxon>
    </lineage>
</organism>
<evidence type="ECO:0000313" key="13">
    <source>
        <dbReference type="Ensembl" id="ENSCSAVP00000018957.1"/>
    </source>
</evidence>
<proteinExistence type="inferred from homology"/>
<dbReference type="GeneTree" id="ENSGT00550000074953"/>
<dbReference type="InterPro" id="IPR003960">
    <property type="entry name" value="ATPase_AAA_CS"/>
</dbReference>
<dbReference type="GO" id="GO:0016887">
    <property type="term" value="F:ATP hydrolysis activity"/>
    <property type="evidence" value="ECO:0007669"/>
    <property type="project" value="InterPro"/>
</dbReference>
<dbReference type="STRING" id="51511.ENSCSAVP00000018957"/>
<keyword evidence="7" id="KW-0472">Membrane</keyword>
<evidence type="ECO:0000259" key="12">
    <source>
        <dbReference type="SMART" id="SM00382"/>
    </source>
</evidence>
<dbReference type="AlphaFoldDB" id="H2ZMZ1"/>
<feature type="domain" description="AAA+ ATPase" evidence="12">
    <location>
        <begin position="38"/>
        <end position="175"/>
    </location>
</feature>
<dbReference type="InterPro" id="IPR050168">
    <property type="entry name" value="AAA_ATPase_domain"/>
</dbReference>
<dbReference type="InterPro" id="IPR003593">
    <property type="entry name" value="AAA+_ATPase"/>
</dbReference>
<comment type="subcellular location">
    <subcellularLocation>
        <location evidence="1">Membrane</location>
    </subcellularLocation>
</comment>
<dbReference type="OMA" id="QCKFAAC"/>
<dbReference type="CDD" id="cd19527">
    <property type="entry name" value="RecA-like_PEX6_r2"/>
    <property type="match status" value="1"/>
</dbReference>
<keyword evidence="3" id="KW-0962">Peroxisome biogenesis</keyword>
<evidence type="ECO:0000256" key="4">
    <source>
        <dbReference type="ARBA" id="ARBA00022741"/>
    </source>
</evidence>
<comment type="similarity">
    <text evidence="2 11">Belongs to the AAA ATPase family.</text>
</comment>
<evidence type="ECO:0000256" key="6">
    <source>
        <dbReference type="ARBA" id="ARBA00022840"/>
    </source>
</evidence>
<evidence type="ECO:0000256" key="8">
    <source>
        <dbReference type="ARBA" id="ARBA00034811"/>
    </source>
</evidence>
<name>H2ZMZ1_CIOSA</name>
<keyword evidence="4 11" id="KW-0547">Nucleotide-binding</keyword>
<sequence length="561" mass="61726">MPINPHQPSNTIPGLAEHVETLQQNIMPYLNRNSTLQHSCTVLLSGQAGSGKHSVVTYVCHLLNLHYFQIDCQNLIADTPGATESKITDMFRRARVYSPCAIVMSSVETIGRNRETGRIDNRICTALKKSIRSLVETSTDADLPVVVIATCHDKSNVVSDIRSLFLHQIQIEAPNERERYEMMIHASRFISASRDINYHKLAKHTAGFVLGDIFELFRKTVQVSIQRILQKCAIGSRLSWAEEQCLAMSGVTSNHCDVEDALTQMQSQRADNIGMPKIPDVHWDDIGGLEDVKSHILDTIQLPLDHPELAATGLNRSGVLLYGPPGTGKTLLAKAVASQCALSFLSVKGPELINMYVGQSEANVRRVFQKARDAAPCVVFFDELDALAPNRGRSGDSGGVMDRVVSQLLAELDGVNASEDVGKQVFIIAASNRPDLIDPALLRPGRLDKLIYVGISENKEDQLKVLIAQTRKLNLSPTVSLKEVADRCPVNMTGADFYALTTEAATNAVRRHIQQSISNYMDDTVCAVEQCDLIEAASKIIPSVSEEQLANYRRVKSAMAR</sequence>
<evidence type="ECO:0000256" key="11">
    <source>
        <dbReference type="RuleBase" id="RU003651"/>
    </source>
</evidence>
<reference evidence="13" key="3">
    <citation type="submission" date="2025-09" db="UniProtKB">
        <authorList>
            <consortium name="Ensembl"/>
        </authorList>
    </citation>
    <scope>IDENTIFICATION</scope>
</reference>
<dbReference type="GO" id="GO:0016558">
    <property type="term" value="P:protein import into peroxisome matrix"/>
    <property type="evidence" value="ECO:0007669"/>
    <property type="project" value="TreeGrafter"/>
</dbReference>
<dbReference type="GO" id="GO:0005524">
    <property type="term" value="F:ATP binding"/>
    <property type="evidence" value="ECO:0007669"/>
    <property type="project" value="UniProtKB-KW"/>
</dbReference>
<reference evidence="14" key="1">
    <citation type="submission" date="2003-08" db="EMBL/GenBank/DDBJ databases">
        <authorList>
            <person name="Birren B."/>
            <person name="Nusbaum C."/>
            <person name="Abebe A."/>
            <person name="Abouelleil A."/>
            <person name="Adekoya E."/>
            <person name="Ait-zahra M."/>
            <person name="Allen N."/>
            <person name="Allen T."/>
            <person name="An P."/>
            <person name="Anderson M."/>
            <person name="Anderson S."/>
            <person name="Arachchi H."/>
            <person name="Armbruster J."/>
            <person name="Bachantsang P."/>
            <person name="Baldwin J."/>
            <person name="Barry A."/>
            <person name="Bayul T."/>
            <person name="Blitshsteyn B."/>
            <person name="Bloom T."/>
            <person name="Blye J."/>
            <person name="Boguslavskiy L."/>
            <person name="Borowsky M."/>
            <person name="Boukhgalter B."/>
            <person name="Brunache A."/>
            <person name="Butler J."/>
            <person name="Calixte N."/>
            <person name="Calvo S."/>
            <person name="Camarata J."/>
            <person name="Campo K."/>
            <person name="Chang J."/>
            <person name="Cheshatsang Y."/>
            <person name="Citroen M."/>
            <person name="Collymore A."/>
            <person name="Considine T."/>
            <person name="Cook A."/>
            <person name="Cooke P."/>
            <person name="Corum B."/>
            <person name="Cuomo C."/>
            <person name="David R."/>
            <person name="Dawoe T."/>
            <person name="Degray S."/>
            <person name="Dodge S."/>
            <person name="Dooley K."/>
            <person name="Dorje P."/>
            <person name="Dorjee K."/>
            <person name="Dorris L."/>
            <person name="Duffey N."/>
            <person name="Dupes A."/>
            <person name="Elkins T."/>
            <person name="Engels R."/>
            <person name="Erickson J."/>
            <person name="Farina A."/>
            <person name="Faro S."/>
            <person name="Ferreira P."/>
            <person name="Fischer H."/>
            <person name="Fitzgerald M."/>
            <person name="Foley K."/>
            <person name="Gage D."/>
            <person name="Galagan J."/>
            <person name="Gearin G."/>
            <person name="Gnerre S."/>
            <person name="Gnirke A."/>
            <person name="Goyette A."/>
            <person name="Graham J."/>
            <person name="Grandbois E."/>
            <person name="Gyaltsen K."/>
            <person name="Hafez N."/>
            <person name="Hagopian D."/>
            <person name="Hagos B."/>
            <person name="Hall J."/>
            <person name="Hatcher B."/>
            <person name="Heller A."/>
            <person name="Higgins H."/>
            <person name="Honan T."/>
            <person name="Horn A."/>
            <person name="Houde N."/>
            <person name="Hughes L."/>
            <person name="Hulme W."/>
            <person name="Husby E."/>
            <person name="Iliev I."/>
            <person name="Jaffe D."/>
            <person name="Jones C."/>
            <person name="Kamal M."/>
            <person name="Kamat A."/>
            <person name="Kamvysselis M."/>
            <person name="Karlsson E."/>
            <person name="Kells C."/>
            <person name="Kieu A."/>
            <person name="Kisner P."/>
            <person name="Kodira C."/>
            <person name="Kulbokas E."/>
            <person name="Labutti K."/>
            <person name="Lama D."/>
            <person name="Landers T."/>
            <person name="Leger J."/>
            <person name="Levine S."/>
            <person name="Lewis D."/>
            <person name="Lewis T."/>
            <person name="Lindblad-toh K."/>
            <person name="Liu X."/>
            <person name="Lokyitsang T."/>
            <person name="Lokyitsang Y."/>
            <person name="Lucien O."/>
            <person name="Lui A."/>
            <person name="Ma L.J."/>
            <person name="Mabbitt R."/>
            <person name="Macdonald J."/>
            <person name="Maclean C."/>
            <person name="Major J."/>
            <person name="Manning J."/>
            <person name="Marabella R."/>
            <person name="Maru K."/>
            <person name="Matthews C."/>
            <person name="Mauceli E."/>
            <person name="Mccarthy M."/>
            <person name="Mcdonough S."/>
            <person name="Mcghee T."/>
            <person name="Meldrim J."/>
            <person name="Meneus L."/>
            <person name="Mesirov J."/>
            <person name="Mihalev A."/>
            <person name="Mihova T."/>
            <person name="Mikkelsen T."/>
            <person name="Mlenga V."/>
            <person name="Moru K."/>
            <person name="Mozes J."/>
            <person name="Mulrain L."/>
            <person name="Munson G."/>
            <person name="Naylor J."/>
            <person name="Newes C."/>
            <person name="Nguyen C."/>
            <person name="Nguyen N."/>
            <person name="Nguyen T."/>
            <person name="Nicol R."/>
            <person name="Nielsen C."/>
            <person name="Nizzari M."/>
            <person name="Norbu C."/>
            <person name="Norbu N."/>
            <person name="O'donnell P."/>
            <person name="Okoawo O."/>
            <person name="O'leary S."/>
            <person name="Omotosho B."/>
            <person name="O'neill K."/>
            <person name="Osman S."/>
            <person name="Parker S."/>
            <person name="Perrin D."/>
            <person name="Phunkhang P."/>
            <person name="Piqani B."/>
            <person name="Purcell S."/>
            <person name="Rachupka T."/>
            <person name="Ramasamy U."/>
            <person name="Rameau R."/>
            <person name="Ray V."/>
            <person name="Raymond C."/>
            <person name="Retta R."/>
            <person name="Richardson S."/>
            <person name="Rise C."/>
            <person name="Rodriguez J."/>
            <person name="Rogers J."/>
            <person name="Rogov P."/>
            <person name="Rutman M."/>
            <person name="Schupbach R."/>
            <person name="Seaman C."/>
            <person name="Settipalli S."/>
            <person name="Sharpe T."/>
            <person name="Sheridan J."/>
            <person name="Sherpa N."/>
            <person name="Shi J."/>
            <person name="Smirnov S."/>
            <person name="Smith C."/>
            <person name="Sougnez C."/>
            <person name="Spencer B."/>
            <person name="Stalker J."/>
            <person name="Stange-thomann N."/>
            <person name="Stavropoulos S."/>
            <person name="Stetson K."/>
            <person name="Stone C."/>
            <person name="Stone S."/>
            <person name="Stubbs M."/>
            <person name="Talamas J."/>
            <person name="Tchuinga P."/>
            <person name="Tenzing P."/>
            <person name="Tesfaye S."/>
            <person name="Theodore J."/>
            <person name="Thoulutsang Y."/>
            <person name="Topham K."/>
            <person name="Towey S."/>
            <person name="Tsamla T."/>
            <person name="Tsomo N."/>
            <person name="Vallee D."/>
            <person name="Vassiliev H."/>
            <person name="Venkataraman V."/>
            <person name="Vinson J."/>
            <person name="Vo A."/>
            <person name="Wade C."/>
            <person name="Wang S."/>
            <person name="Wangchuk T."/>
            <person name="Wangdi T."/>
            <person name="Whittaker C."/>
            <person name="Wilkinson J."/>
            <person name="Wu Y."/>
            <person name="Wyman D."/>
            <person name="Yadav S."/>
            <person name="Yang S."/>
            <person name="Yang X."/>
            <person name="Yeager S."/>
            <person name="Yee E."/>
            <person name="Young G."/>
            <person name="Zainoun J."/>
            <person name="Zembeck L."/>
            <person name="Zimmer A."/>
            <person name="Zody M."/>
            <person name="Lander E."/>
        </authorList>
    </citation>
    <scope>NUCLEOTIDE SEQUENCE [LARGE SCALE GENOMIC DNA]</scope>
</reference>
<dbReference type="Proteomes" id="UP000007875">
    <property type="component" value="Unassembled WGS sequence"/>
</dbReference>
<keyword evidence="5" id="KW-0378">Hydrolase</keyword>
<dbReference type="Gene3D" id="3.40.50.300">
    <property type="entry name" value="P-loop containing nucleotide triphosphate hydrolases"/>
    <property type="match status" value="2"/>
</dbReference>
<evidence type="ECO:0000256" key="2">
    <source>
        <dbReference type="ARBA" id="ARBA00006914"/>
    </source>
</evidence>
<evidence type="ECO:0000256" key="3">
    <source>
        <dbReference type="ARBA" id="ARBA00022593"/>
    </source>
</evidence>
<evidence type="ECO:0000313" key="14">
    <source>
        <dbReference type="Proteomes" id="UP000007875"/>
    </source>
</evidence>
<dbReference type="SMART" id="SM00382">
    <property type="entry name" value="AAA"/>
    <property type="match status" value="2"/>
</dbReference>
<feature type="domain" description="AAA+ ATPase" evidence="12">
    <location>
        <begin position="315"/>
        <end position="457"/>
    </location>
</feature>
<evidence type="ECO:0000256" key="10">
    <source>
        <dbReference type="ARBA" id="ARBA00048778"/>
    </source>
</evidence>
<evidence type="ECO:0000256" key="5">
    <source>
        <dbReference type="ARBA" id="ARBA00022801"/>
    </source>
</evidence>
<dbReference type="PANTHER" id="PTHR23077">
    <property type="entry name" value="AAA-FAMILY ATPASE"/>
    <property type="match status" value="1"/>
</dbReference>